<dbReference type="InterPro" id="IPR009042">
    <property type="entry name" value="RNA_pol_sigma70_r1_2"/>
</dbReference>
<dbReference type="SUPFAM" id="SSF88946">
    <property type="entry name" value="Sigma2 domain of RNA polymerase sigma factors"/>
    <property type="match status" value="1"/>
</dbReference>
<proteinExistence type="inferred from homology"/>
<dbReference type="PANTHER" id="PTHR30603:SF60">
    <property type="entry name" value="RNA POLYMERASE SIGMA FACTOR RPOD"/>
    <property type="match status" value="1"/>
</dbReference>
<dbReference type="InterPro" id="IPR007630">
    <property type="entry name" value="RNA_pol_sigma70_r4"/>
</dbReference>
<dbReference type="CDD" id="cd06171">
    <property type="entry name" value="Sigma70_r4"/>
    <property type="match status" value="1"/>
</dbReference>
<evidence type="ECO:0000256" key="6">
    <source>
        <dbReference type="RuleBase" id="RU362124"/>
    </source>
</evidence>
<dbReference type="PROSITE" id="PS00715">
    <property type="entry name" value="SIGMA70_1"/>
    <property type="match status" value="1"/>
</dbReference>
<dbReference type="Gene3D" id="1.10.10.10">
    <property type="entry name" value="Winged helix-like DNA-binding domain superfamily/Winged helix DNA-binding domain"/>
    <property type="match status" value="2"/>
</dbReference>
<dbReference type="InterPro" id="IPR014284">
    <property type="entry name" value="RNA_pol_sigma-70_dom"/>
</dbReference>
<organism evidence="9 10">
    <name type="scientific">Dulcicalothrix desertica PCC 7102</name>
    <dbReference type="NCBI Taxonomy" id="232991"/>
    <lineage>
        <taxon>Bacteria</taxon>
        <taxon>Bacillati</taxon>
        <taxon>Cyanobacteriota</taxon>
        <taxon>Cyanophyceae</taxon>
        <taxon>Nostocales</taxon>
        <taxon>Calotrichaceae</taxon>
        <taxon>Dulcicalothrix</taxon>
    </lineage>
</organism>
<dbReference type="InterPro" id="IPR007624">
    <property type="entry name" value="RNA_pol_sigma70_r3"/>
</dbReference>
<dbReference type="Pfam" id="PF00140">
    <property type="entry name" value="Sigma70_r1_2"/>
    <property type="match status" value="1"/>
</dbReference>
<evidence type="ECO:0000313" key="9">
    <source>
        <dbReference type="EMBL" id="RUT04385.1"/>
    </source>
</evidence>
<keyword evidence="4 6" id="KW-0238">DNA-binding</keyword>
<dbReference type="GO" id="GO:0003677">
    <property type="term" value="F:DNA binding"/>
    <property type="evidence" value="ECO:0007669"/>
    <property type="project" value="UniProtKB-KW"/>
</dbReference>
<keyword evidence="3 6" id="KW-0731">Sigma factor</keyword>
<dbReference type="InterPro" id="IPR036388">
    <property type="entry name" value="WH-like_DNA-bd_sf"/>
</dbReference>
<evidence type="ECO:0000256" key="2">
    <source>
        <dbReference type="ARBA" id="ARBA00023015"/>
    </source>
</evidence>
<dbReference type="NCBIfam" id="TIGR02997">
    <property type="entry name" value="Sig70-cyanoRpoD"/>
    <property type="match status" value="1"/>
</dbReference>
<dbReference type="EMBL" id="RSCL01000011">
    <property type="protein sequence ID" value="RUT04385.1"/>
    <property type="molecule type" value="Genomic_DNA"/>
</dbReference>
<dbReference type="Pfam" id="PF04539">
    <property type="entry name" value="Sigma70_r3"/>
    <property type="match status" value="1"/>
</dbReference>
<dbReference type="OrthoDB" id="1185556at2"/>
<dbReference type="InterPro" id="IPR007627">
    <property type="entry name" value="RNA_pol_sigma70_r2"/>
</dbReference>
<dbReference type="PRINTS" id="PR00046">
    <property type="entry name" value="SIGMA70FCT"/>
</dbReference>
<keyword evidence="5 6" id="KW-0804">Transcription</keyword>
<dbReference type="PANTHER" id="PTHR30603">
    <property type="entry name" value="RNA POLYMERASE SIGMA FACTOR RPO"/>
    <property type="match status" value="1"/>
</dbReference>
<dbReference type="InterPro" id="IPR013324">
    <property type="entry name" value="RNA_pol_sigma_r3/r4-like"/>
</dbReference>
<keyword evidence="10" id="KW-1185">Reference proteome</keyword>
<name>A0A433VE48_9CYAN</name>
<evidence type="ECO:0000313" key="10">
    <source>
        <dbReference type="Proteomes" id="UP000271624"/>
    </source>
</evidence>
<evidence type="ECO:0000256" key="5">
    <source>
        <dbReference type="ARBA" id="ARBA00023163"/>
    </source>
</evidence>
<feature type="domain" description="RNA polymerase sigma-70" evidence="8">
    <location>
        <begin position="284"/>
        <end position="310"/>
    </location>
</feature>
<dbReference type="Gene3D" id="1.10.601.10">
    <property type="entry name" value="RNA Polymerase Primary Sigma Factor"/>
    <property type="match status" value="2"/>
</dbReference>
<dbReference type="SUPFAM" id="SSF88659">
    <property type="entry name" value="Sigma3 and sigma4 domains of RNA polymerase sigma factors"/>
    <property type="match status" value="2"/>
</dbReference>
<reference evidence="9" key="2">
    <citation type="journal article" date="2019" name="Genome Biol. Evol.">
        <title>Day and night: Metabolic profiles and evolutionary relationships of six axenic non-marine cyanobacteria.</title>
        <authorList>
            <person name="Will S.E."/>
            <person name="Henke P."/>
            <person name="Boedeker C."/>
            <person name="Huang S."/>
            <person name="Brinkmann H."/>
            <person name="Rohde M."/>
            <person name="Jarek M."/>
            <person name="Friedl T."/>
            <person name="Seufert S."/>
            <person name="Schumacher M."/>
            <person name="Overmann J."/>
            <person name="Neumann-Schaal M."/>
            <person name="Petersen J."/>
        </authorList>
    </citation>
    <scope>NUCLEOTIDE SEQUENCE [LARGE SCALE GENOMIC DNA]</scope>
    <source>
        <strain evidence="9">PCC 7102</strain>
    </source>
</reference>
<dbReference type="Pfam" id="PF04542">
    <property type="entry name" value="Sigma70_r2"/>
    <property type="match status" value="1"/>
</dbReference>
<comment type="function">
    <text evidence="6">Sigma factors are initiation factors that promote the attachment of RNA polymerase to specific initiation sites and are then released.</text>
</comment>
<dbReference type="InterPro" id="IPR013325">
    <property type="entry name" value="RNA_pol_sigma_r2"/>
</dbReference>
<gene>
    <name evidence="9" type="primary">sigB</name>
    <name evidence="9" type="ORF">DSM106972_046130</name>
</gene>
<dbReference type="InterPro" id="IPR000943">
    <property type="entry name" value="RNA_pol_sigma70"/>
</dbReference>
<dbReference type="Proteomes" id="UP000271624">
    <property type="component" value="Unassembled WGS sequence"/>
</dbReference>
<dbReference type="PROSITE" id="PS00716">
    <property type="entry name" value="SIGMA70_2"/>
    <property type="match status" value="1"/>
</dbReference>
<comment type="caution">
    <text evidence="9">The sequence shown here is derived from an EMBL/GenBank/DDBJ whole genome shotgun (WGS) entry which is preliminary data.</text>
</comment>
<accession>A0A433VE48</accession>
<dbReference type="GO" id="GO:0016987">
    <property type="term" value="F:sigma factor activity"/>
    <property type="evidence" value="ECO:0007669"/>
    <property type="project" value="UniProtKB-KW"/>
</dbReference>
<dbReference type="InterPro" id="IPR050239">
    <property type="entry name" value="Sigma-70_RNA_pol_init_factors"/>
</dbReference>
<dbReference type="GO" id="GO:0006352">
    <property type="term" value="P:DNA-templated transcription initiation"/>
    <property type="evidence" value="ECO:0007669"/>
    <property type="project" value="InterPro"/>
</dbReference>
<dbReference type="RefSeq" id="WP_127082987.1">
    <property type="nucleotide sequence ID" value="NZ_RSCL01000011.1"/>
</dbReference>
<evidence type="ECO:0000259" key="8">
    <source>
        <dbReference type="PROSITE" id="PS00716"/>
    </source>
</evidence>
<sequence length="314" mass="36268">MTSKTSKSSQSKTDLVQVYLKEIGKIPLLTYEQEVLLAQQVQQMMFILAAEEQLAIELERTPTLEEWANKINVDKKILLQQLKLGKKAKQKMILSNLRLVVTIAKKYQQRNLEFLDLIQEGTLGLERGVKKYDPSLGYKFSTYAYWWIRQGITRAISQKGRTIRLPVHVHETLNKVKRAQHELSQQLGRIPSTNEIADALSLQPTQIRECLLLNRQSISLDIRVGMEQDTLLHDLIEDSRPSPENHLLKESNYQDIKNLLSRLSHQQQEVLTLRFGLVDGRELSLAQIGKHLGLSRERIRQIEQKALTVLRQHL</sequence>
<comment type="similarity">
    <text evidence="1 6">Belongs to the sigma-70 factor family.</text>
</comment>
<evidence type="ECO:0000256" key="1">
    <source>
        <dbReference type="ARBA" id="ARBA00007788"/>
    </source>
</evidence>
<evidence type="ECO:0000259" key="7">
    <source>
        <dbReference type="PROSITE" id="PS00715"/>
    </source>
</evidence>
<dbReference type="Pfam" id="PF04545">
    <property type="entry name" value="Sigma70_r4"/>
    <property type="match status" value="1"/>
</dbReference>
<dbReference type="InterPro" id="IPR017848">
    <property type="entry name" value="RNA_pol_sigma_RpoD/SigA_cyanob"/>
</dbReference>
<protein>
    <recommendedName>
        <fullName evidence="6">RNA polymerase sigma factor</fullName>
    </recommendedName>
</protein>
<evidence type="ECO:0000256" key="4">
    <source>
        <dbReference type="ARBA" id="ARBA00023125"/>
    </source>
</evidence>
<evidence type="ECO:0000256" key="3">
    <source>
        <dbReference type="ARBA" id="ARBA00023082"/>
    </source>
</evidence>
<keyword evidence="2 6" id="KW-0805">Transcription regulation</keyword>
<reference evidence="9" key="1">
    <citation type="submission" date="2018-12" db="EMBL/GenBank/DDBJ databases">
        <authorList>
            <person name="Will S."/>
            <person name="Neumann-Schaal M."/>
            <person name="Henke P."/>
        </authorList>
    </citation>
    <scope>NUCLEOTIDE SEQUENCE</scope>
    <source>
        <strain evidence="9">PCC 7102</strain>
    </source>
</reference>
<dbReference type="NCBIfam" id="TIGR02937">
    <property type="entry name" value="sigma70-ECF"/>
    <property type="match status" value="1"/>
</dbReference>
<dbReference type="AlphaFoldDB" id="A0A433VE48"/>
<feature type="domain" description="RNA polymerase sigma-70" evidence="7">
    <location>
        <begin position="116"/>
        <end position="129"/>
    </location>
</feature>